<name>K0J405_AMPXN</name>
<dbReference type="PANTHER" id="PTHR35793:SF2">
    <property type="entry name" value="INNER MEMBRANE PROTEIN YJIG"/>
    <property type="match status" value="1"/>
</dbReference>
<feature type="transmembrane region" description="Helical" evidence="1">
    <location>
        <begin position="156"/>
        <end position="176"/>
    </location>
</feature>
<dbReference type="KEGG" id="axl:AXY_12140"/>
<evidence type="ECO:0000313" key="4">
    <source>
        <dbReference type="Proteomes" id="UP000006294"/>
    </source>
</evidence>
<evidence type="ECO:0000313" key="3">
    <source>
        <dbReference type="EMBL" id="BAM47346.1"/>
    </source>
</evidence>
<organism evidence="3 4">
    <name type="scientific">Amphibacillus xylanus (strain ATCC 51415 / DSM 6626 / JCM 7361 / LMG 17667 / NBRC 15112 / Ep01)</name>
    <dbReference type="NCBI Taxonomy" id="698758"/>
    <lineage>
        <taxon>Bacteria</taxon>
        <taxon>Bacillati</taxon>
        <taxon>Bacillota</taxon>
        <taxon>Bacilli</taxon>
        <taxon>Bacillales</taxon>
        <taxon>Bacillaceae</taxon>
        <taxon>Amphibacillus</taxon>
    </lineage>
</organism>
<dbReference type="Proteomes" id="UP000006294">
    <property type="component" value="Chromosome"/>
</dbReference>
<proteinExistence type="predicted"/>
<keyword evidence="1" id="KW-1133">Transmembrane helix</keyword>
<keyword evidence="1" id="KW-0812">Transmembrane</keyword>
<dbReference type="eggNOG" id="COG0700">
    <property type="taxonomic scope" value="Bacteria"/>
</dbReference>
<protein>
    <submittedName>
        <fullName evidence="3">Spore maturation protein B</fullName>
    </submittedName>
</protein>
<sequence length="177" mass="18875">MIEFISMVSMVVIPLFVLIVLAIGTYKKLPTYDLFVEGGKEGLSMAVSLLPHLLGMLVSIAIFRSSGVLDYMIDLFAPILSFVQIPKDIIPLALTKPISGTAALAVTADLIKSFGPDSFIGRLASTMQGSSDTTLYVITVYFGSVGIKKMGDALKVGLLTDLIGIIIAIMIITILFG</sequence>
<evidence type="ECO:0000256" key="1">
    <source>
        <dbReference type="SAM" id="Phobius"/>
    </source>
</evidence>
<keyword evidence="1" id="KW-0472">Membrane</keyword>
<dbReference type="InterPro" id="IPR011642">
    <property type="entry name" value="Gate_dom"/>
</dbReference>
<dbReference type="EMBL" id="AP012050">
    <property type="protein sequence ID" value="BAM47346.1"/>
    <property type="molecule type" value="Genomic_DNA"/>
</dbReference>
<feature type="transmembrane region" description="Helical" evidence="1">
    <location>
        <begin position="46"/>
        <end position="63"/>
    </location>
</feature>
<accession>K0J405</accession>
<dbReference type="STRING" id="698758.AXY_12140"/>
<gene>
    <name evidence="3" type="primary">spmB</name>
    <name evidence="3" type="ordered locus">AXY_12140</name>
</gene>
<feature type="transmembrane region" description="Helical" evidence="1">
    <location>
        <begin position="7"/>
        <end position="26"/>
    </location>
</feature>
<feature type="domain" description="Nucleoside transporter/FeoB GTPase Gate" evidence="2">
    <location>
        <begin position="47"/>
        <end position="148"/>
    </location>
</feature>
<dbReference type="PANTHER" id="PTHR35793">
    <property type="entry name" value="INNER MEMBRANE PROTEIN YJIG"/>
    <property type="match status" value="1"/>
</dbReference>
<dbReference type="Pfam" id="PF07670">
    <property type="entry name" value="Gate"/>
    <property type="match status" value="1"/>
</dbReference>
<dbReference type="HOGENOM" id="CLU_127717_0_0_9"/>
<keyword evidence="4" id="KW-1185">Reference proteome</keyword>
<dbReference type="InterPro" id="IPR052549">
    <property type="entry name" value="SpmB"/>
</dbReference>
<reference evidence="3 4" key="1">
    <citation type="submission" date="2011-01" db="EMBL/GenBank/DDBJ databases">
        <title>Whole genome sequence of Amphibacillus xylinus NBRC 15112.</title>
        <authorList>
            <person name="Nakazawa H."/>
            <person name="Katano Y."/>
            <person name="Nakamura S."/>
            <person name="Sasagawa M."/>
            <person name="Fukada J."/>
            <person name="Arai T."/>
            <person name="Sasakura N."/>
            <person name="Mochizuki D."/>
            <person name="Hosoyama A."/>
            <person name="Harada K."/>
            <person name="Horikawa H."/>
            <person name="Kato Y."/>
            <person name="Harada T."/>
            <person name="Sasaki K."/>
            <person name="Sekiguchi M."/>
            <person name="Hodoyama M."/>
            <person name="Nishiko R."/>
            <person name="Narita H."/>
            <person name="Hanamaki A."/>
            <person name="Hata C."/>
            <person name="Konno Y."/>
            <person name="Niimura Y."/>
            <person name="Yamazaki S."/>
            <person name="Fujita N."/>
        </authorList>
    </citation>
    <scope>NUCLEOTIDE SEQUENCE [LARGE SCALE GENOMIC DNA]</scope>
    <source>
        <strain evidence="4">ATCC 51415 / DSM 6626 / JCM 7361 / LMG 17667 / NBRC 15112 / Ep01</strain>
    </source>
</reference>
<dbReference type="PATRIC" id="fig|698758.3.peg.1214"/>
<dbReference type="GO" id="GO:0005886">
    <property type="term" value="C:plasma membrane"/>
    <property type="evidence" value="ECO:0007669"/>
    <property type="project" value="TreeGrafter"/>
</dbReference>
<dbReference type="AlphaFoldDB" id="K0J405"/>
<evidence type="ECO:0000259" key="2">
    <source>
        <dbReference type="Pfam" id="PF07670"/>
    </source>
</evidence>